<dbReference type="Pfam" id="PF00067">
    <property type="entry name" value="p450"/>
    <property type="match status" value="1"/>
</dbReference>
<evidence type="ECO:0000256" key="6">
    <source>
        <dbReference type="ARBA" id="ARBA00023033"/>
    </source>
</evidence>
<protein>
    <submittedName>
        <fullName evidence="8">Cytochrome P450</fullName>
    </submittedName>
</protein>
<dbReference type="InterPro" id="IPR017972">
    <property type="entry name" value="Cyt_P450_CS"/>
</dbReference>
<evidence type="ECO:0000256" key="4">
    <source>
        <dbReference type="ARBA" id="ARBA00023002"/>
    </source>
</evidence>
<evidence type="ECO:0000313" key="8">
    <source>
        <dbReference type="EMBL" id="KAA9378159.1"/>
    </source>
</evidence>
<dbReference type="InterPro" id="IPR001128">
    <property type="entry name" value="Cyt_P450"/>
</dbReference>
<dbReference type="PANTHER" id="PTHR46696">
    <property type="entry name" value="P450, PUTATIVE (EUROFUNG)-RELATED"/>
    <property type="match status" value="1"/>
</dbReference>
<evidence type="ECO:0000256" key="3">
    <source>
        <dbReference type="ARBA" id="ARBA00022723"/>
    </source>
</evidence>
<keyword evidence="5 7" id="KW-0408">Iron</keyword>
<dbReference type="PRINTS" id="PR00359">
    <property type="entry name" value="BP450"/>
</dbReference>
<dbReference type="PROSITE" id="PS00086">
    <property type="entry name" value="CYTOCHROME_P450"/>
    <property type="match status" value="1"/>
</dbReference>
<dbReference type="GO" id="GO:0005506">
    <property type="term" value="F:iron ion binding"/>
    <property type="evidence" value="ECO:0007669"/>
    <property type="project" value="InterPro"/>
</dbReference>
<keyword evidence="9" id="KW-1185">Reference proteome</keyword>
<name>A0A5J5K182_9ACTN</name>
<dbReference type="InterPro" id="IPR036396">
    <property type="entry name" value="Cyt_P450_sf"/>
</dbReference>
<dbReference type="Proteomes" id="UP000327011">
    <property type="component" value="Unassembled WGS sequence"/>
</dbReference>
<dbReference type="EMBL" id="VYTZ01000005">
    <property type="protein sequence ID" value="KAA9378159.1"/>
    <property type="molecule type" value="Genomic_DNA"/>
</dbReference>
<proteinExistence type="inferred from homology"/>
<dbReference type="FunFam" id="1.10.630.10:FF:000018">
    <property type="entry name" value="Cytochrome P450 monooxygenase"/>
    <property type="match status" value="1"/>
</dbReference>
<keyword evidence="2 7" id="KW-0349">Heme</keyword>
<comment type="similarity">
    <text evidence="1 7">Belongs to the cytochrome P450 family.</text>
</comment>
<dbReference type="GO" id="GO:0016705">
    <property type="term" value="F:oxidoreductase activity, acting on paired donors, with incorporation or reduction of molecular oxygen"/>
    <property type="evidence" value="ECO:0007669"/>
    <property type="project" value="InterPro"/>
</dbReference>
<reference evidence="8 9" key="1">
    <citation type="submission" date="2019-09" db="EMBL/GenBank/DDBJ databases">
        <title>Screening of Novel Bioactive Compounds from Soil-Associated.</title>
        <authorList>
            <person name="Gong X."/>
        </authorList>
    </citation>
    <scope>NUCLEOTIDE SEQUENCE [LARGE SCALE GENOMIC DNA]</scope>
    <source>
        <strain evidence="8 9">Gxj-6</strain>
    </source>
</reference>
<evidence type="ECO:0000256" key="2">
    <source>
        <dbReference type="ARBA" id="ARBA00022617"/>
    </source>
</evidence>
<organism evidence="8 9">
    <name type="scientific">Microbispora cellulosiformans</name>
    <dbReference type="NCBI Taxonomy" id="2614688"/>
    <lineage>
        <taxon>Bacteria</taxon>
        <taxon>Bacillati</taxon>
        <taxon>Actinomycetota</taxon>
        <taxon>Actinomycetes</taxon>
        <taxon>Streptosporangiales</taxon>
        <taxon>Streptosporangiaceae</taxon>
        <taxon>Microbispora</taxon>
    </lineage>
</organism>
<keyword evidence="6 7" id="KW-0503">Monooxygenase</keyword>
<dbReference type="InterPro" id="IPR002397">
    <property type="entry name" value="Cyt_P450_B"/>
</dbReference>
<evidence type="ECO:0000256" key="5">
    <source>
        <dbReference type="ARBA" id="ARBA00023004"/>
    </source>
</evidence>
<evidence type="ECO:0000256" key="7">
    <source>
        <dbReference type="RuleBase" id="RU000461"/>
    </source>
</evidence>
<dbReference type="GO" id="GO:0004497">
    <property type="term" value="F:monooxygenase activity"/>
    <property type="evidence" value="ECO:0007669"/>
    <property type="project" value="UniProtKB-KW"/>
</dbReference>
<evidence type="ECO:0000313" key="9">
    <source>
        <dbReference type="Proteomes" id="UP000327011"/>
    </source>
</evidence>
<keyword evidence="3 7" id="KW-0479">Metal-binding</keyword>
<gene>
    <name evidence="8" type="ORF">F5972_14755</name>
</gene>
<keyword evidence="4 7" id="KW-0560">Oxidoreductase</keyword>
<dbReference type="AlphaFoldDB" id="A0A5J5K182"/>
<dbReference type="GO" id="GO:0020037">
    <property type="term" value="F:heme binding"/>
    <property type="evidence" value="ECO:0007669"/>
    <property type="project" value="InterPro"/>
</dbReference>
<dbReference type="PANTHER" id="PTHR46696:SF3">
    <property type="entry name" value="PULCHERRIMINIC ACID SYNTHASE"/>
    <property type="match status" value="1"/>
</dbReference>
<sequence>MTGTLPEIDLSRPEVLRDPLAAYGRAREDGPLARLLIPGFGPTYALTRHDGARAMLGDARFELDSTSYMRPEVPADCLPYMRSMSEMNGAEHARLRKLVAPAFTPRRADGFRPRIAAIVDALLDELPAHAVGGRTDLLPHFARPLPMDVICALVGVPEEDRPRWREYGATVAGAAGDDFARAIPGIMAGAKAAVAARRDHPDADGTGGDLVGDLVRVRAEDGDRLNDTEIVTLVWHLVIAGQTPANLIANAVAALLSHPDQLTALRADLALMPRAVEELTRWCGPAQLAVPRQARGDVELYGTTVPEGAKVTALISAANRDPRAFDDPDRLDLARVPATGHLGFSHGPHFCLGASIARVQTQVALTAVLRRFPRMALAAPVEELQAVDPGTRRLTALPVTL</sequence>
<dbReference type="SUPFAM" id="SSF48264">
    <property type="entry name" value="Cytochrome P450"/>
    <property type="match status" value="1"/>
</dbReference>
<evidence type="ECO:0000256" key="1">
    <source>
        <dbReference type="ARBA" id="ARBA00010617"/>
    </source>
</evidence>
<accession>A0A5J5K182</accession>
<dbReference type="Gene3D" id="1.10.630.10">
    <property type="entry name" value="Cytochrome P450"/>
    <property type="match status" value="1"/>
</dbReference>
<comment type="caution">
    <text evidence="8">The sequence shown here is derived from an EMBL/GenBank/DDBJ whole genome shotgun (WGS) entry which is preliminary data.</text>
</comment>
<dbReference type="RefSeq" id="WP_150934072.1">
    <property type="nucleotide sequence ID" value="NZ_VYTZ01000005.1"/>
</dbReference>